<keyword evidence="2" id="KW-1185">Reference proteome</keyword>
<gene>
    <name evidence="1" type="ORF">O6H91_11G031200</name>
</gene>
<protein>
    <submittedName>
        <fullName evidence="1">Uncharacterized protein</fullName>
    </submittedName>
</protein>
<organism evidence="1 2">
    <name type="scientific">Diphasiastrum complanatum</name>
    <name type="common">Issler's clubmoss</name>
    <name type="synonym">Lycopodium complanatum</name>
    <dbReference type="NCBI Taxonomy" id="34168"/>
    <lineage>
        <taxon>Eukaryota</taxon>
        <taxon>Viridiplantae</taxon>
        <taxon>Streptophyta</taxon>
        <taxon>Embryophyta</taxon>
        <taxon>Tracheophyta</taxon>
        <taxon>Lycopodiopsida</taxon>
        <taxon>Lycopodiales</taxon>
        <taxon>Lycopodiaceae</taxon>
        <taxon>Lycopodioideae</taxon>
        <taxon>Diphasiastrum</taxon>
    </lineage>
</organism>
<sequence length="283" mass="29472">MDSTSLGFKLMEDQASGVQDRSFLASIYNRATRIGRSSDDKNTCFPFNQSVTEAGIQSELPVSLLPCPSLITKKVLSEFVGTFILLFAAAGAAIVNEKTGGSLTVPGCAAAAGLAVMIIIFSTGHISGAHINPAVTLSFASLRHFPWMEVPLYIIAQVGGSISASYALKAIFHPDLHGGVITPQGGYSQVFVLEFVTSAILMFVVTAVATDTRAVGELAGIAVGMTVSLNALIAGSTSGASMNPVRNLGPAIAANNYKGLWLYIVAPILGMQLGAGTYTLIRV</sequence>
<comment type="caution">
    <text evidence="1">The sequence shown here is derived from an EMBL/GenBank/DDBJ whole genome shotgun (WGS) entry which is preliminary data.</text>
</comment>
<name>A0ACC2C7L6_DIPCM</name>
<evidence type="ECO:0000313" key="2">
    <source>
        <dbReference type="Proteomes" id="UP001162992"/>
    </source>
</evidence>
<dbReference type="EMBL" id="CM055102">
    <property type="protein sequence ID" value="KAJ7538016.1"/>
    <property type="molecule type" value="Genomic_DNA"/>
</dbReference>
<evidence type="ECO:0000313" key="1">
    <source>
        <dbReference type="EMBL" id="KAJ7538016.1"/>
    </source>
</evidence>
<dbReference type="Proteomes" id="UP001162992">
    <property type="component" value="Chromosome 11"/>
</dbReference>
<reference evidence="2" key="1">
    <citation type="journal article" date="2024" name="Proc. Natl. Acad. Sci. U.S.A.">
        <title>Extraordinary preservation of gene collinearity over three hundred million years revealed in homosporous lycophytes.</title>
        <authorList>
            <person name="Li C."/>
            <person name="Wickell D."/>
            <person name="Kuo L.Y."/>
            <person name="Chen X."/>
            <person name="Nie B."/>
            <person name="Liao X."/>
            <person name="Peng D."/>
            <person name="Ji J."/>
            <person name="Jenkins J."/>
            <person name="Williams M."/>
            <person name="Shu S."/>
            <person name="Plott C."/>
            <person name="Barry K."/>
            <person name="Rajasekar S."/>
            <person name="Grimwood J."/>
            <person name="Han X."/>
            <person name="Sun S."/>
            <person name="Hou Z."/>
            <person name="He W."/>
            <person name="Dai G."/>
            <person name="Sun C."/>
            <person name="Schmutz J."/>
            <person name="Leebens-Mack J.H."/>
            <person name="Li F.W."/>
            <person name="Wang L."/>
        </authorList>
    </citation>
    <scope>NUCLEOTIDE SEQUENCE [LARGE SCALE GENOMIC DNA]</scope>
    <source>
        <strain evidence="2">cv. PW_Plant_1</strain>
    </source>
</reference>
<proteinExistence type="predicted"/>
<accession>A0ACC2C7L6</accession>